<gene>
    <name evidence="1" type="ordered locus">B005_0614</name>
</gene>
<name>J7L645_NOCAA</name>
<dbReference type="Proteomes" id="UP000003779">
    <property type="component" value="Chromosome"/>
</dbReference>
<dbReference type="KEGG" id="nal:B005_0614"/>
<proteinExistence type="predicted"/>
<dbReference type="AlphaFoldDB" id="J7L645"/>
<reference evidence="2" key="2">
    <citation type="submission" date="2012-08" db="EMBL/GenBank/DDBJ databases">
        <title>Whole-genome sequence of Nocardiopsis alba strain ATCC BAA-2165 associated with honeybees.</title>
        <authorList>
            <person name="Qiao J."/>
            <person name="Chen L."/>
            <person name="Li Y."/>
            <person name="Wang J."/>
            <person name="Zhang W."/>
            <person name="Chen S."/>
        </authorList>
    </citation>
    <scope>NUCLEOTIDE SEQUENCE [LARGE SCALE GENOMIC DNA]</scope>
    <source>
        <strain evidence="2">ATCC BAA-2165 / BE74</strain>
    </source>
</reference>
<sequence>MVDRRDEMRVGGHLAGRLCRSIPFVLFEMGGSSPSIGYETDVASASGGRISWGGREMIRKTRPSL</sequence>
<evidence type="ECO:0000313" key="2">
    <source>
        <dbReference type="Proteomes" id="UP000003779"/>
    </source>
</evidence>
<dbReference type="HOGENOM" id="CLU_2845397_0_0_11"/>
<dbReference type="EMBL" id="CP003788">
    <property type="protein sequence ID" value="AFR09078.1"/>
    <property type="molecule type" value="Genomic_DNA"/>
</dbReference>
<dbReference type="STRING" id="1205910.B005_0614"/>
<evidence type="ECO:0000313" key="1">
    <source>
        <dbReference type="EMBL" id="AFR09078.1"/>
    </source>
</evidence>
<organism evidence="1 2">
    <name type="scientific">Nocardiopsis alba (strain ATCC BAA-2165 / BE74)</name>
    <dbReference type="NCBI Taxonomy" id="1205910"/>
    <lineage>
        <taxon>Bacteria</taxon>
        <taxon>Bacillati</taxon>
        <taxon>Actinomycetota</taxon>
        <taxon>Actinomycetes</taxon>
        <taxon>Streptosporangiales</taxon>
        <taxon>Nocardiopsidaceae</taxon>
        <taxon>Nocardiopsis</taxon>
    </lineage>
</organism>
<accession>J7L645</accession>
<reference evidence="1 2" key="1">
    <citation type="journal article" date="2012" name="J. Bacteriol.">
        <title>Whole-Genome Sequence of Nocardiopsis alba Strain ATCC BAA-2165, Associated with Honeybees.</title>
        <authorList>
            <person name="Qiao J."/>
            <person name="Chen L."/>
            <person name="Li Y."/>
            <person name="Wang J."/>
            <person name="Zhang W."/>
            <person name="Chen S."/>
        </authorList>
    </citation>
    <scope>NUCLEOTIDE SEQUENCE [LARGE SCALE GENOMIC DNA]</scope>
    <source>
        <strain evidence="2">ATCC BAA-2165 / BE74</strain>
    </source>
</reference>
<protein>
    <submittedName>
        <fullName evidence="1">Uncharacterized protein</fullName>
    </submittedName>
</protein>